<dbReference type="GO" id="GO:0046900">
    <property type="term" value="P:tetrahydrofolylpolyglutamate metabolic process"/>
    <property type="evidence" value="ECO:0007669"/>
    <property type="project" value="TreeGrafter"/>
</dbReference>
<evidence type="ECO:0000256" key="3">
    <source>
        <dbReference type="ARBA" id="ARBA00012886"/>
    </source>
</evidence>
<evidence type="ECO:0000256" key="10">
    <source>
        <dbReference type="SAM" id="SignalP"/>
    </source>
</evidence>
<feature type="active site" description="Nucleophile" evidence="7 8">
    <location>
        <position position="161"/>
    </location>
</feature>
<dbReference type="Pfam" id="PF07722">
    <property type="entry name" value="Peptidase_C26"/>
    <property type="match status" value="1"/>
</dbReference>
<evidence type="ECO:0000256" key="8">
    <source>
        <dbReference type="PROSITE-ProRule" id="PRU00607"/>
    </source>
</evidence>
<feature type="active site" evidence="8">
    <location>
        <position position="277"/>
    </location>
</feature>
<feature type="signal peptide" evidence="10">
    <location>
        <begin position="1"/>
        <end position="25"/>
    </location>
</feature>
<feature type="region of interest" description="Disordered" evidence="9">
    <location>
        <begin position="351"/>
        <end position="395"/>
    </location>
</feature>
<evidence type="ECO:0000256" key="6">
    <source>
        <dbReference type="ARBA" id="ARBA00022801"/>
    </source>
</evidence>
<dbReference type="OrthoDB" id="64220at2759"/>
<feature type="chain" id="PRO_5002246018" description="folate gamma-glutamyl hydrolase" evidence="10">
    <location>
        <begin position="26"/>
        <end position="395"/>
    </location>
</feature>
<evidence type="ECO:0000313" key="12">
    <source>
        <dbReference type="Proteomes" id="UP000054498"/>
    </source>
</evidence>
<dbReference type="PANTHER" id="PTHR11315">
    <property type="entry name" value="PROTEASE FAMILY C26 GAMMA-GLUTAMYL HYDROLASE"/>
    <property type="match status" value="1"/>
</dbReference>
<proteinExistence type="inferred from homology"/>
<name>A0A0D2K8P3_9CHLO</name>
<evidence type="ECO:0000256" key="4">
    <source>
        <dbReference type="ARBA" id="ARBA00022525"/>
    </source>
</evidence>
<dbReference type="GO" id="GO:0034722">
    <property type="term" value="F:gamma-glutamyl-peptidase activity"/>
    <property type="evidence" value="ECO:0007669"/>
    <property type="project" value="UniProtKB-UniRule"/>
</dbReference>
<comment type="catalytic activity">
    <reaction evidence="8">
        <text>(6S)-5,6,7,8-tetrahydrofolyl-(gamma-L-Glu)(n) + (n-1) H2O = (6S)-5,6,7,8-tetrahydrofolate + (n-1) L-glutamate</text>
        <dbReference type="Rhea" id="RHEA:56784"/>
        <dbReference type="Rhea" id="RHEA-COMP:14738"/>
        <dbReference type="ChEBI" id="CHEBI:15377"/>
        <dbReference type="ChEBI" id="CHEBI:29985"/>
        <dbReference type="ChEBI" id="CHEBI:57453"/>
        <dbReference type="ChEBI" id="CHEBI:141005"/>
        <dbReference type="EC" id="3.4.19.9"/>
    </reaction>
</comment>
<protein>
    <recommendedName>
        <fullName evidence="3 8">folate gamma-glutamyl hydrolase</fullName>
        <ecNumber evidence="3 8">3.4.19.9</ecNumber>
    </recommendedName>
</protein>
<gene>
    <name evidence="11" type="ORF">MNEG_1386</name>
</gene>
<dbReference type="GO" id="GO:0005773">
    <property type="term" value="C:vacuole"/>
    <property type="evidence" value="ECO:0007669"/>
    <property type="project" value="TreeGrafter"/>
</dbReference>
<keyword evidence="4" id="KW-0964">Secreted</keyword>
<evidence type="ECO:0000256" key="7">
    <source>
        <dbReference type="PIRSR" id="PIRSR615527-1"/>
    </source>
</evidence>
<keyword evidence="5 10" id="KW-0732">Signal</keyword>
<dbReference type="RefSeq" id="XP_013905582.1">
    <property type="nucleotide sequence ID" value="XM_014050128.1"/>
</dbReference>
<dbReference type="InterPro" id="IPR029062">
    <property type="entry name" value="Class_I_gatase-like"/>
</dbReference>
<dbReference type="STRING" id="145388.A0A0D2K8P3"/>
<dbReference type="KEGG" id="mng:MNEG_1386"/>
<keyword evidence="6 8" id="KW-0378">Hydrolase</keyword>
<dbReference type="GO" id="GO:0005576">
    <property type="term" value="C:extracellular region"/>
    <property type="evidence" value="ECO:0007669"/>
    <property type="project" value="UniProtKB-SubCell"/>
</dbReference>
<dbReference type="GeneID" id="25731364"/>
<dbReference type="InterPro" id="IPR015527">
    <property type="entry name" value="Pept_C26_g-glut_hydrolase"/>
</dbReference>
<evidence type="ECO:0000313" key="11">
    <source>
        <dbReference type="EMBL" id="KIZ06563.1"/>
    </source>
</evidence>
<evidence type="ECO:0000256" key="2">
    <source>
        <dbReference type="ARBA" id="ARBA00011083"/>
    </source>
</evidence>
<dbReference type="PROSITE" id="PS51275">
    <property type="entry name" value="PEPTIDASE_C26_GGH"/>
    <property type="match status" value="1"/>
</dbReference>
<evidence type="ECO:0000256" key="5">
    <source>
        <dbReference type="ARBA" id="ARBA00022729"/>
    </source>
</evidence>
<evidence type="ECO:0000256" key="9">
    <source>
        <dbReference type="SAM" id="MobiDB-lite"/>
    </source>
</evidence>
<keyword evidence="12" id="KW-1185">Reference proteome</keyword>
<accession>A0A0D2K8P3</accession>
<feature type="compositionally biased region" description="Basic and acidic residues" evidence="9">
    <location>
        <begin position="373"/>
        <end position="382"/>
    </location>
</feature>
<organism evidence="11 12">
    <name type="scientific">Monoraphidium neglectum</name>
    <dbReference type="NCBI Taxonomy" id="145388"/>
    <lineage>
        <taxon>Eukaryota</taxon>
        <taxon>Viridiplantae</taxon>
        <taxon>Chlorophyta</taxon>
        <taxon>core chlorophytes</taxon>
        <taxon>Chlorophyceae</taxon>
        <taxon>CS clade</taxon>
        <taxon>Sphaeropleales</taxon>
        <taxon>Selenastraceae</taxon>
        <taxon>Monoraphidium</taxon>
    </lineage>
</organism>
<dbReference type="PANTHER" id="PTHR11315:SF0">
    <property type="entry name" value="FOLATE GAMMA-GLUTAMYL HYDROLASE"/>
    <property type="match status" value="1"/>
</dbReference>
<dbReference type="PROSITE" id="PS51273">
    <property type="entry name" value="GATASE_TYPE_1"/>
    <property type="match status" value="1"/>
</dbReference>
<reference evidence="11 12" key="1">
    <citation type="journal article" date="2013" name="BMC Genomics">
        <title>Reconstruction of the lipid metabolism for the microalga Monoraphidium neglectum from its genome sequence reveals characteristics suitable for biofuel production.</title>
        <authorList>
            <person name="Bogen C."/>
            <person name="Al-Dilaimi A."/>
            <person name="Albersmeier A."/>
            <person name="Wichmann J."/>
            <person name="Grundmann M."/>
            <person name="Rupp O."/>
            <person name="Lauersen K.J."/>
            <person name="Blifernez-Klassen O."/>
            <person name="Kalinowski J."/>
            <person name="Goesmann A."/>
            <person name="Mussgnug J.H."/>
            <person name="Kruse O."/>
        </authorList>
    </citation>
    <scope>NUCLEOTIDE SEQUENCE [LARGE SCALE GENOMIC DNA]</scope>
    <source>
        <strain evidence="11 12">SAG 48.87</strain>
    </source>
</reference>
<sequence length="395" mass="43824">MPRLMHMVVLLALVAVLAAANGATARPAVGRSDEQRAVAAVVDRARKSSGYKNTQPIIGVLTQPCTDCPGRCYIAASPFLAPPISYVKWIESAGGRVVPIRFYASDAELHRLFKSVNGLVFAGGLTWLWLDSPYVIAARKLFNWAIQANEAGDVFPIHGTCLGHQLLHILASNVSRNDLLVETDAVTQPSTLIFTDSAGSSHTFSGLPADLRSKLEDPKLNIAMQNHEYGIPPHHYQRWPLLGEWFNVLTTSKDRKGLEYISTVEAKKYPFTGTQWHPEKPTSEFGMDEVPHTLDAVRVGQWFANKFVDTARRSSHKPESPEQELADLIYSTAPVFSARFETMAEDNYDGPYQTYYFDQKTKPPVGPEDDEHEGGGHDDRKPTTTHRPLAQRVAT</sequence>
<dbReference type="Proteomes" id="UP000054498">
    <property type="component" value="Unassembled WGS sequence"/>
</dbReference>
<comment type="similarity">
    <text evidence="2">Belongs to the peptidase C26 family.</text>
</comment>
<dbReference type="InterPro" id="IPR011697">
    <property type="entry name" value="Peptidase_C26"/>
</dbReference>
<dbReference type="Gene3D" id="3.40.50.880">
    <property type="match status" value="1"/>
</dbReference>
<dbReference type="AlphaFoldDB" id="A0A0D2K8P3"/>
<dbReference type="EMBL" id="KK100356">
    <property type="protein sequence ID" value="KIZ06563.1"/>
    <property type="molecule type" value="Genomic_DNA"/>
</dbReference>
<evidence type="ECO:0000256" key="1">
    <source>
        <dbReference type="ARBA" id="ARBA00004239"/>
    </source>
</evidence>
<dbReference type="SUPFAM" id="SSF52317">
    <property type="entry name" value="Class I glutamine amidotransferase-like"/>
    <property type="match status" value="1"/>
</dbReference>
<dbReference type="EC" id="3.4.19.9" evidence="3 8"/>
<comment type="subcellular location">
    <subcellularLocation>
        <location evidence="1">Secreted</location>
        <location evidence="1">Extracellular space</location>
    </subcellularLocation>
</comment>
<feature type="active site" description="Proton donor" evidence="7">
    <location>
        <position position="277"/>
    </location>
</feature>